<dbReference type="Gene3D" id="3.40.50.720">
    <property type="entry name" value="NAD(P)-binding Rossmann-like Domain"/>
    <property type="match status" value="1"/>
</dbReference>
<gene>
    <name evidence="1" type="ORF">NLI96_g9771</name>
</gene>
<dbReference type="PANTHER" id="PTHR43431">
    <property type="entry name" value="OXIDOREDUCTASE, SHORT CHAIN DEHYDROGENASE/REDUCTASE FAMILY (AFU_ORTHOLOGUE AFUA_5G14000)"/>
    <property type="match status" value="1"/>
</dbReference>
<protein>
    <recommendedName>
        <fullName evidence="3">NAD-P-binding protein</fullName>
    </recommendedName>
</protein>
<dbReference type="PRINTS" id="PR00081">
    <property type="entry name" value="GDHRDH"/>
</dbReference>
<dbReference type="PANTHER" id="PTHR43431:SF7">
    <property type="entry name" value="OXIDOREDUCTASE, SHORT CHAIN DEHYDROGENASE_REDUCTASE FAMILY (AFU_ORTHOLOGUE AFUA_5G14000)"/>
    <property type="match status" value="1"/>
</dbReference>
<sequence>MPIRPIFVVAGVGNATGTGAAAARVFANAGFRVALVARNKDHLEKAAADINKSGGEAAAFPVSAYTYSAITQLFDDIKKHDWGKPNEKAEIRAALWNAGSGIFKTFLEVTEEDINDSVQNNIVAAFAFSRQAVLTFKDNEIDEKGRRGTLIFTGATASIRGNVYTSAFAAGKHGLRALSQSLAKEFGKQNIHVAHAIIDGGILTDRSLQRRSTPEAQEEFKNNLDVRLSPESIAESYLYLTNQERSSWTWELDLRPAHEKW</sequence>
<dbReference type="Proteomes" id="UP001212997">
    <property type="component" value="Unassembled WGS sequence"/>
</dbReference>
<dbReference type="EMBL" id="JANAWD010000513">
    <property type="protein sequence ID" value="KAJ3478404.1"/>
    <property type="molecule type" value="Genomic_DNA"/>
</dbReference>
<organism evidence="1 2">
    <name type="scientific">Meripilus lineatus</name>
    <dbReference type="NCBI Taxonomy" id="2056292"/>
    <lineage>
        <taxon>Eukaryota</taxon>
        <taxon>Fungi</taxon>
        <taxon>Dikarya</taxon>
        <taxon>Basidiomycota</taxon>
        <taxon>Agaricomycotina</taxon>
        <taxon>Agaricomycetes</taxon>
        <taxon>Polyporales</taxon>
        <taxon>Meripilaceae</taxon>
        <taxon>Meripilus</taxon>
    </lineage>
</organism>
<evidence type="ECO:0008006" key="3">
    <source>
        <dbReference type="Google" id="ProtNLM"/>
    </source>
</evidence>
<comment type="caution">
    <text evidence="1">The sequence shown here is derived from an EMBL/GenBank/DDBJ whole genome shotgun (WGS) entry which is preliminary data.</text>
</comment>
<name>A0AAD5Y9V3_9APHY</name>
<evidence type="ECO:0000313" key="2">
    <source>
        <dbReference type="Proteomes" id="UP001212997"/>
    </source>
</evidence>
<reference evidence="1" key="1">
    <citation type="submission" date="2022-07" db="EMBL/GenBank/DDBJ databases">
        <title>Genome Sequence of Physisporinus lineatus.</title>
        <authorList>
            <person name="Buettner E."/>
        </authorList>
    </citation>
    <scope>NUCLEOTIDE SEQUENCE</scope>
    <source>
        <strain evidence="1">VT162</strain>
    </source>
</reference>
<dbReference type="AlphaFoldDB" id="A0AAD5Y9V3"/>
<dbReference type="SUPFAM" id="SSF51735">
    <property type="entry name" value="NAD(P)-binding Rossmann-fold domains"/>
    <property type="match status" value="1"/>
</dbReference>
<keyword evidence="2" id="KW-1185">Reference proteome</keyword>
<evidence type="ECO:0000313" key="1">
    <source>
        <dbReference type="EMBL" id="KAJ3478404.1"/>
    </source>
</evidence>
<proteinExistence type="predicted"/>
<dbReference type="Pfam" id="PF00106">
    <property type="entry name" value="adh_short"/>
    <property type="match status" value="1"/>
</dbReference>
<dbReference type="InterPro" id="IPR002347">
    <property type="entry name" value="SDR_fam"/>
</dbReference>
<accession>A0AAD5Y9V3</accession>
<dbReference type="InterPro" id="IPR036291">
    <property type="entry name" value="NAD(P)-bd_dom_sf"/>
</dbReference>